<evidence type="ECO:0000256" key="1">
    <source>
        <dbReference type="ARBA" id="ARBA00022908"/>
    </source>
</evidence>
<reference evidence="5" key="1">
    <citation type="submission" date="2023-08" db="EMBL/GenBank/DDBJ databases">
        <title>Rhodospirillaceae gen. nov., a novel taxon isolated from the Yangtze River Yuezi River estuary sludge.</title>
        <authorList>
            <person name="Ruan L."/>
        </authorList>
    </citation>
    <scope>NUCLEOTIDE SEQUENCE [LARGE SCALE GENOMIC DNA]</scope>
    <source>
        <strain evidence="5">R-7</strain>
    </source>
</reference>
<dbReference type="InterPro" id="IPR011010">
    <property type="entry name" value="DNA_brk_join_enz"/>
</dbReference>
<dbReference type="InterPro" id="IPR050090">
    <property type="entry name" value="Tyrosine_recombinase_XerCD"/>
</dbReference>
<evidence type="ECO:0000256" key="2">
    <source>
        <dbReference type="ARBA" id="ARBA00023172"/>
    </source>
</evidence>
<evidence type="ECO:0000313" key="4">
    <source>
        <dbReference type="EMBL" id="MDQ7250575.1"/>
    </source>
</evidence>
<name>A0ABU0YTY4_9PROT</name>
<dbReference type="CDD" id="cd00796">
    <property type="entry name" value="INT_Rci_Hp1_C"/>
    <property type="match status" value="1"/>
</dbReference>
<keyword evidence="2" id="KW-0233">DNA recombination</keyword>
<dbReference type="PANTHER" id="PTHR30349">
    <property type="entry name" value="PHAGE INTEGRASE-RELATED"/>
    <property type="match status" value="1"/>
</dbReference>
<sequence length="358" mass="40888">MKPGIQIRANSKFRVQVRRNGIYQSKTFGSIRAAEDWQRVVEGKATAEEIVDQKTAKRTTLAKACAWMIGGNHVGLGANAKNTVSKLRYWQESRFANWSLPAIHDWDLIEWRRDVLDEDQAEDGATAGPDALCSPQTVIHRLNTLSKLIQTWGRAHQIVMVNPVSRGVRPSRPDGRTRRLQTGEEYRLINAARKSSRYWLRAAIAISIETCMRQSELGGLNWERVNLSGSYPYADLPKTKNDRPRRVPLSRRAVAALRLLKKQQCWPQNGKVLPVETSRGIIHAFRDAVDEADFPDLRWHDLRHEGISRLFELTDLRDNEIMSITGHLTPAMLTRYTHLRSDRLATRLRGGRHNRHAA</sequence>
<dbReference type="PANTHER" id="PTHR30349:SF94">
    <property type="entry name" value="INTEGRASE_RECOMBINASE HI_1414-RELATED"/>
    <property type="match status" value="1"/>
</dbReference>
<evidence type="ECO:0000259" key="3">
    <source>
        <dbReference type="PROSITE" id="PS51898"/>
    </source>
</evidence>
<evidence type="ECO:0000313" key="5">
    <source>
        <dbReference type="Proteomes" id="UP001230156"/>
    </source>
</evidence>
<keyword evidence="1" id="KW-0229">DNA integration</keyword>
<comment type="caution">
    <text evidence="4">The sequence shown here is derived from an EMBL/GenBank/DDBJ whole genome shotgun (WGS) entry which is preliminary data.</text>
</comment>
<proteinExistence type="predicted"/>
<organism evidence="4 5">
    <name type="scientific">Dongia sedimenti</name>
    <dbReference type="NCBI Taxonomy" id="3064282"/>
    <lineage>
        <taxon>Bacteria</taxon>
        <taxon>Pseudomonadati</taxon>
        <taxon>Pseudomonadota</taxon>
        <taxon>Alphaproteobacteria</taxon>
        <taxon>Rhodospirillales</taxon>
        <taxon>Dongiaceae</taxon>
        <taxon>Dongia</taxon>
    </lineage>
</organism>
<dbReference type="Gene3D" id="1.10.443.10">
    <property type="entry name" value="Intergrase catalytic core"/>
    <property type="match status" value="1"/>
</dbReference>
<dbReference type="InterPro" id="IPR002104">
    <property type="entry name" value="Integrase_catalytic"/>
</dbReference>
<protein>
    <submittedName>
        <fullName evidence="4">Site-specific integrase</fullName>
    </submittedName>
</protein>
<accession>A0ABU0YTY4</accession>
<dbReference type="PROSITE" id="PS51898">
    <property type="entry name" value="TYR_RECOMBINASE"/>
    <property type="match status" value="1"/>
</dbReference>
<dbReference type="Proteomes" id="UP001230156">
    <property type="component" value="Unassembled WGS sequence"/>
</dbReference>
<dbReference type="InterPro" id="IPR013762">
    <property type="entry name" value="Integrase-like_cat_sf"/>
</dbReference>
<dbReference type="RefSeq" id="WP_379960020.1">
    <property type="nucleotide sequence ID" value="NZ_JAUYVI010000007.1"/>
</dbReference>
<keyword evidence="5" id="KW-1185">Reference proteome</keyword>
<feature type="domain" description="Tyr recombinase" evidence="3">
    <location>
        <begin position="175"/>
        <end position="349"/>
    </location>
</feature>
<gene>
    <name evidence="4" type="ORF">Q8A70_22995</name>
</gene>
<dbReference type="Pfam" id="PF00589">
    <property type="entry name" value="Phage_integrase"/>
    <property type="match status" value="1"/>
</dbReference>
<dbReference type="SUPFAM" id="SSF56349">
    <property type="entry name" value="DNA breaking-rejoining enzymes"/>
    <property type="match status" value="1"/>
</dbReference>
<dbReference type="EMBL" id="JAUYVI010000007">
    <property type="protein sequence ID" value="MDQ7250575.1"/>
    <property type="molecule type" value="Genomic_DNA"/>
</dbReference>